<dbReference type="Proteomes" id="UP000784294">
    <property type="component" value="Unassembled WGS sequence"/>
</dbReference>
<reference evidence="1" key="1">
    <citation type="submission" date="2018-11" db="EMBL/GenBank/DDBJ databases">
        <authorList>
            <consortium name="Pathogen Informatics"/>
        </authorList>
    </citation>
    <scope>NUCLEOTIDE SEQUENCE</scope>
</reference>
<evidence type="ECO:0000313" key="1">
    <source>
        <dbReference type="EMBL" id="VEL11224.1"/>
    </source>
</evidence>
<dbReference type="EMBL" id="CAAALY010011220">
    <property type="protein sequence ID" value="VEL11224.1"/>
    <property type="molecule type" value="Genomic_DNA"/>
</dbReference>
<name>A0A448WGP5_9PLAT</name>
<accession>A0A448WGP5</accession>
<proteinExistence type="predicted"/>
<sequence length="75" mass="8052">MLLRPPGIVTTCLLTQAQSGGYFVSSGRLLDLQVLPSSEHDARQSLLLAPGTVVSCRPCGYLQAPVRQIWFSGPP</sequence>
<dbReference type="AlphaFoldDB" id="A0A448WGP5"/>
<protein>
    <submittedName>
        <fullName evidence="1">Uncharacterized protein</fullName>
    </submittedName>
</protein>
<evidence type="ECO:0000313" key="2">
    <source>
        <dbReference type="Proteomes" id="UP000784294"/>
    </source>
</evidence>
<keyword evidence="2" id="KW-1185">Reference proteome</keyword>
<comment type="caution">
    <text evidence="1">The sequence shown here is derived from an EMBL/GenBank/DDBJ whole genome shotgun (WGS) entry which is preliminary data.</text>
</comment>
<gene>
    <name evidence="1" type="ORF">PXEA_LOCUS4664</name>
</gene>
<organism evidence="1 2">
    <name type="scientific">Protopolystoma xenopodis</name>
    <dbReference type="NCBI Taxonomy" id="117903"/>
    <lineage>
        <taxon>Eukaryota</taxon>
        <taxon>Metazoa</taxon>
        <taxon>Spiralia</taxon>
        <taxon>Lophotrochozoa</taxon>
        <taxon>Platyhelminthes</taxon>
        <taxon>Monogenea</taxon>
        <taxon>Polyopisthocotylea</taxon>
        <taxon>Polystomatidea</taxon>
        <taxon>Polystomatidae</taxon>
        <taxon>Protopolystoma</taxon>
    </lineage>
</organism>